<dbReference type="GO" id="GO:0005737">
    <property type="term" value="C:cytoplasm"/>
    <property type="evidence" value="ECO:0007669"/>
    <property type="project" value="TreeGrafter"/>
</dbReference>
<sequence>MSEMVTTTIDLMRHGEPVGGRRYRGQIDDPLSEKGWRQMREAVADHAPWDRIVSSSLSRCSEFAAELASRHGIPMKLDPRLMEIGFGEWEGRTAAELMAEDSETLNRFWSDPLNNTPPGAETLADFRDRVIAAWESLLNSYAGQHLLVVGHAGMMRMVLRHVLDMPLDRMFRLQVPSAGISRVQVDHFDAESFPRLIFHAGQL</sequence>
<evidence type="ECO:0000313" key="2">
    <source>
        <dbReference type="Proteomes" id="UP000191110"/>
    </source>
</evidence>
<dbReference type="InterPro" id="IPR029033">
    <property type="entry name" value="His_PPase_superfam"/>
</dbReference>
<dbReference type="SUPFAM" id="SSF53254">
    <property type="entry name" value="Phosphoglycerate mutase-like"/>
    <property type="match status" value="1"/>
</dbReference>
<reference evidence="1 2" key="1">
    <citation type="submission" date="2016-11" db="EMBL/GenBank/DDBJ databases">
        <title>Mixed transmission modes and dynamic genome evolution in an obligate animal-bacterial symbiosis.</title>
        <authorList>
            <person name="Russell S.L."/>
            <person name="Corbett-Detig R.B."/>
            <person name="Cavanaugh C.M."/>
        </authorList>
    </citation>
    <scope>NUCLEOTIDE SEQUENCE [LARGE SCALE GENOMIC DNA]</scope>
    <source>
        <strain evidence="1">Sveles-Q1</strain>
    </source>
</reference>
<dbReference type="PIRSF" id="PIRSF000709">
    <property type="entry name" value="6PFK_2-Ptase"/>
    <property type="match status" value="1"/>
</dbReference>
<gene>
    <name evidence="1" type="ORF">BOW53_04080</name>
</gene>
<dbReference type="Gene3D" id="3.40.50.1240">
    <property type="entry name" value="Phosphoglycerate mutase-like"/>
    <property type="match status" value="1"/>
</dbReference>
<dbReference type="PANTHER" id="PTHR48100:SF1">
    <property type="entry name" value="HISTIDINE PHOSPHATASE FAMILY PROTEIN-RELATED"/>
    <property type="match status" value="1"/>
</dbReference>
<name>A0A1T2L875_9GAMM</name>
<proteinExistence type="predicted"/>
<evidence type="ECO:0000313" key="1">
    <source>
        <dbReference type="EMBL" id="OOZ41308.1"/>
    </source>
</evidence>
<dbReference type="PANTHER" id="PTHR48100">
    <property type="entry name" value="BROAD-SPECIFICITY PHOSPHATASE YOR283W-RELATED"/>
    <property type="match status" value="1"/>
</dbReference>
<dbReference type="InterPro" id="IPR013078">
    <property type="entry name" value="His_Pase_superF_clade-1"/>
</dbReference>
<comment type="caution">
    <text evidence="1">The sequence shown here is derived from an EMBL/GenBank/DDBJ whole genome shotgun (WGS) entry which is preliminary data.</text>
</comment>
<dbReference type="RefSeq" id="WP_320416248.1">
    <property type="nucleotide sequence ID" value="NZ_MPRL01000011.1"/>
</dbReference>
<dbReference type="SMART" id="SM00855">
    <property type="entry name" value="PGAM"/>
    <property type="match status" value="1"/>
</dbReference>
<dbReference type="InterPro" id="IPR050275">
    <property type="entry name" value="PGM_Phosphatase"/>
</dbReference>
<dbReference type="AlphaFoldDB" id="A0A1T2L875"/>
<dbReference type="EMBL" id="MPRL01000011">
    <property type="protein sequence ID" value="OOZ41308.1"/>
    <property type="molecule type" value="Genomic_DNA"/>
</dbReference>
<dbReference type="CDD" id="cd07067">
    <property type="entry name" value="HP_PGM_like"/>
    <property type="match status" value="1"/>
</dbReference>
<dbReference type="Pfam" id="PF00300">
    <property type="entry name" value="His_Phos_1"/>
    <property type="match status" value="1"/>
</dbReference>
<dbReference type="GO" id="GO:0016791">
    <property type="term" value="F:phosphatase activity"/>
    <property type="evidence" value="ECO:0007669"/>
    <property type="project" value="TreeGrafter"/>
</dbReference>
<dbReference type="Proteomes" id="UP000191110">
    <property type="component" value="Unassembled WGS sequence"/>
</dbReference>
<keyword evidence="2" id="KW-1185">Reference proteome</keyword>
<organism evidence="1 2">
    <name type="scientific">Solemya pervernicosa gill symbiont</name>
    <dbReference type="NCBI Taxonomy" id="642797"/>
    <lineage>
        <taxon>Bacteria</taxon>
        <taxon>Pseudomonadati</taxon>
        <taxon>Pseudomonadota</taxon>
        <taxon>Gammaproteobacteria</taxon>
        <taxon>sulfur-oxidizing symbionts</taxon>
    </lineage>
</organism>
<protein>
    <submittedName>
        <fullName evidence="1">Histidine phosphatase family protein</fullName>
    </submittedName>
</protein>
<accession>A0A1T2L875</accession>